<gene>
    <name evidence="4" type="ordered locus">SCATT_22200</name>
</gene>
<name>F8JXB8_STREN</name>
<dbReference type="PATRIC" id="fig|1003195.11.peg.3751"/>
<keyword evidence="2" id="KW-0812">Transmembrane</keyword>
<feature type="transmembrane region" description="Helical" evidence="2">
    <location>
        <begin position="423"/>
        <end position="448"/>
    </location>
</feature>
<dbReference type="eggNOG" id="COG5412">
    <property type="taxonomic scope" value="Bacteria"/>
</dbReference>
<evidence type="ECO:0000313" key="4">
    <source>
        <dbReference type="EMBL" id="AEW94591.1"/>
    </source>
</evidence>
<reference evidence="5" key="1">
    <citation type="submission" date="2011-12" db="EMBL/GenBank/DDBJ databases">
        <title>Complete genome sequence of Streptomyces cattleya strain DSM 46488.</title>
        <authorList>
            <person name="Ou H.-Y."/>
            <person name="Li P."/>
            <person name="Zhao C."/>
            <person name="O'Hagan D."/>
            <person name="Deng Z."/>
        </authorList>
    </citation>
    <scope>NUCLEOTIDE SEQUENCE [LARGE SCALE GENOMIC DNA]</scope>
    <source>
        <strain evidence="5">ATCC 35852 / DSM 46488 / JCM 4925 / NBRC 14057 / NRRL 8057</strain>
    </source>
</reference>
<dbReference type="STRING" id="1003195.SCATT_22200"/>
<dbReference type="NCBIfam" id="TIGR01760">
    <property type="entry name" value="tape_meas_TP901"/>
    <property type="match status" value="1"/>
</dbReference>
<dbReference type="Pfam" id="PF10145">
    <property type="entry name" value="PhageMin_Tail"/>
    <property type="match status" value="1"/>
</dbReference>
<accession>F8JXB8</accession>
<dbReference type="KEGG" id="sct:SCAT_2237"/>
<dbReference type="InterPro" id="IPR010090">
    <property type="entry name" value="Phage_tape_meas"/>
</dbReference>
<dbReference type="EMBL" id="CP003219">
    <property type="protein sequence ID" value="AEW94591.1"/>
    <property type="molecule type" value="Genomic_DNA"/>
</dbReference>
<evidence type="ECO:0000313" key="5">
    <source>
        <dbReference type="Proteomes" id="UP000007842"/>
    </source>
</evidence>
<feature type="transmembrane region" description="Helical" evidence="2">
    <location>
        <begin position="562"/>
        <end position="581"/>
    </location>
</feature>
<dbReference type="Proteomes" id="UP000007842">
    <property type="component" value="Chromosome"/>
</dbReference>
<accession>G8WP89</accession>
<evidence type="ECO:0000256" key="2">
    <source>
        <dbReference type="SAM" id="Phobius"/>
    </source>
</evidence>
<protein>
    <recommendedName>
        <fullName evidence="3">Phage tail tape measure protein domain-containing protein</fullName>
    </recommendedName>
</protein>
<dbReference type="AlphaFoldDB" id="F8JXB8"/>
<feature type="transmembrane region" description="Helical" evidence="2">
    <location>
        <begin position="49"/>
        <end position="70"/>
    </location>
</feature>
<dbReference type="OrthoDB" id="3404808at2"/>
<feature type="transmembrane region" description="Helical" evidence="2">
    <location>
        <begin position="601"/>
        <end position="621"/>
    </location>
</feature>
<keyword evidence="5" id="KW-1185">Reference proteome</keyword>
<dbReference type="PANTHER" id="PTHR37813:SF1">
    <property type="entry name" value="FELS-2 PROPHAGE PROTEIN"/>
    <property type="match status" value="1"/>
</dbReference>
<dbReference type="eggNOG" id="COG5283">
    <property type="taxonomic scope" value="Bacteria"/>
</dbReference>
<keyword evidence="2" id="KW-0472">Membrane</keyword>
<proteinExistence type="predicted"/>
<keyword evidence="2" id="KW-1133">Transmembrane helix</keyword>
<sequence>MGGLPPVFIEFLGRSTGVKTAMRDVKAELGTTAAEGETSFTKFGRLGSAAIAGIGMAAAGAAIGAVKMAADFQTQMTRVRTGAGETAGNMKMVSDGILAMAGQVGMSTQQLTTGLYTVESAGYHGADALNVLRNSAMGAKVGAADLGTVTDAVTTAMNAYKMGAGQAAAVTNALIGTEAEGKTNMEALAGSMANILPTAAAAHVGLNEVLGAMATMTAQGTPAAVAATYLRQTIGALSNPSGRAAQEMQSLGLSAVKVGQNLGSHGLASTLTMLTDAIQRKMGPAGTVLIEHLAKAAKQSNTFQKALANLPPAQQTYIGALATMVGGTKSMQAALELTGPHMKDFQKNTEGIAEHVKAGGKNIEGWADVQKTLNQKLAEAKAGLQALTIQIGQALLPVATRLMGVFAQVVGWLTRHTTVAKGLAIVIGGALVVALAAAAVAMWTFTAAALANPVVWIIVGIVALVTAIVMLALHWRQVWNEIKSIAETVGHALATAWHTVASVTVSVWHTVAGAVSTAWHAVANFLSSAWHAVADPIVRAWRWVESVTTTVWNAIVGFFKRWWPLLLVIFAPPIALILAIWNHFHKQIEAFAHTVWNGLLAFFRGAWAVIKTVAGVIWTGIRVAIVQPIEDVWHALVSIWHTVSGWLATAWHGIERVAGVVWDGIKSAMIDPITHAWHTITSIVGRIGSALGTGIRGAWNAVSGWIGRFWDIGSNIVWGIIHGVENAAGALFDSLKNLASDALDAAKSFLGINSPSRAFADHVGTAIPEGIAKGVTDNAHLAHMAVGALAGSLSAQTVSIGTAVGGPAAGYAAAGYGGQPAVAEVTTIVQLDSDVLYKQMQRKAMQYERRNLTNGLSLARG</sequence>
<evidence type="ECO:0000256" key="1">
    <source>
        <dbReference type="ARBA" id="ARBA00022612"/>
    </source>
</evidence>
<dbReference type="KEGG" id="scy:SCATT_22200"/>
<dbReference type="PANTHER" id="PTHR37813">
    <property type="entry name" value="FELS-2 PROPHAGE PROTEIN"/>
    <property type="match status" value="1"/>
</dbReference>
<feature type="transmembrane region" description="Helical" evidence="2">
    <location>
        <begin position="454"/>
        <end position="473"/>
    </location>
</feature>
<keyword evidence="1" id="KW-1188">Viral release from host cell</keyword>
<evidence type="ECO:0000259" key="3">
    <source>
        <dbReference type="Pfam" id="PF10145"/>
    </source>
</evidence>
<organism evidence="4 5">
    <name type="scientific">Streptantibioticus cattleyicolor (strain ATCC 35852 / DSM 46488 / JCM 4925 / NBRC 14057 / NRRL 8057)</name>
    <name type="common">Streptomyces cattleya</name>
    <dbReference type="NCBI Taxonomy" id="1003195"/>
    <lineage>
        <taxon>Bacteria</taxon>
        <taxon>Bacillati</taxon>
        <taxon>Actinomycetota</taxon>
        <taxon>Actinomycetes</taxon>
        <taxon>Kitasatosporales</taxon>
        <taxon>Streptomycetaceae</taxon>
        <taxon>Streptantibioticus</taxon>
    </lineage>
</organism>
<dbReference type="HOGENOM" id="CLU_332301_0_0_11"/>
<feature type="domain" description="Phage tail tape measure protein" evidence="3">
    <location>
        <begin position="96"/>
        <end position="280"/>
    </location>
</feature>
<dbReference type="RefSeq" id="WP_014142983.1">
    <property type="nucleotide sequence ID" value="NC_016111.1"/>
</dbReference>